<organism evidence="1 2">
    <name type="scientific">Perspicuibacillus lycopersici</name>
    <dbReference type="NCBI Taxonomy" id="1325689"/>
    <lineage>
        <taxon>Bacteria</taxon>
        <taxon>Bacillati</taxon>
        <taxon>Bacillota</taxon>
        <taxon>Bacilli</taxon>
        <taxon>Bacillales</taxon>
        <taxon>Bacillaceae</taxon>
        <taxon>Perspicuibacillus</taxon>
    </lineage>
</organism>
<gene>
    <name evidence="1" type="ORF">OEV98_11145</name>
</gene>
<reference evidence="1" key="1">
    <citation type="submission" date="2022-10" db="EMBL/GenBank/DDBJ databases">
        <title>Description of Fervidibacillus gen. nov. in the family Fervidibacillaceae fam. nov. with two species, Fervidibacillus albus sp. nov., and Fervidibacillus halotolerans sp. nov., isolated from tidal flat sediments.</title>
        <authorList>
            <person name="Kwon K.K."/>
            <person name="Yang S.-H."/>
        </authorList>
    </citation>
    <scope>NUCLEOTIDE SEQUENCE</scope>
    <source>
        <strain evidence="1">JCM 19140</strain>
    </source>
</reference>
<protein>
    <submittedName>
        <fullName evidence="1">Uncharacterized protein</fullName>
    </submittedName>
</protein>
<accession>A0AAE3ITD6</accession>
<sequence length="85" mass="9859">MCELCNGTHVVHTQDNFTFGFFTCPICGPASEELLAMERKKRQKRYLEMEQYFIRNGWMEGANGYEGSIHGSQHEARYENASGYR</sequence>
<dbReference type="AlphaFoldDB" id="A0AAE3ITD6"/>
<dbReference type="Proteomes" id="UP001209318">
    <property type="component" value="Unassembled WGS sequence"/>
</dbReference>
<keyword evidence="2" id="KW-1185">Reference proteome</keyword>
<name>A0AAE3ITD6_9BACI</name>
<comment type="caution">
    <text evidence="1">The sequence shown here is derived from an EMBL/GenBank/DDBJ whole genome shotgun (WGS) entry which is preliminary data.</text>
</comment>
<evidence type="ECO:0000313" key="1">
    <source>
        <dbReference type="EMBL" id="MCU9614116.1"/>
    </source>
</evidence>
<dbReference type="EMBL" id="JAOUSF010000003">
    <property type="protein sequence ID" value="MCU9614116.1"/>
    <property type="molecule type" value="Genomic_DNA"/>
</dbReference>
<proteinExistence type="predicted"/>
<dbReference type="RefSeq" id="WP_263073354.1">
    <property type="nucleotide sequence ID" value="NZ_JAOUSF010000003.1"/>
</dbReference>
<evidence type="ECO:0000313" key="2">
    <source>
        <dbReference type="Proteomes" id="UP001209318"/>
    </source>
</evidence>